<keyword evidence="3 7" id="KW-0227">DNA damage</keyword>
<comment type="similarity">
    <text evidence="1 7">Belongs to the RecO family.</text>
</comment>
<dbReference type="KEGG" id="tpav:HRQ91_06615"/>
<dbReference type="InterPro" id="IPR037278">
    <property type="entry name" value="ARFGAP/RecO"/>
</dbReference>
<dbReference type="Pfam" id="PF02565">
    <property type="entry name" value="RecO_C"/>
    <property type="match status" value="2"/>
</dbReference>
<evidence type="ECO:0000256" key="5">
    <source>
        <dbReference type="ARBA" id="ARBA00023204"/>
    </source>
</evidence>
<keyword evidence="10" id="KW-1185">Reference proteome</keyword>
<evidence type="ECO:0000256" key="1">
    <source>
        <dbReference type="ARBA" id="ARBA00007452"/>
    </source>
</evidence>
<dbReference type="SUPFAM" id="SSF57863">
    <property type="entry name" value="ArfGap/RecO-like zinc finger"/>
    <property type="match status" value="2"/>
</dbReference>
<evidence type="ECO:0000256" key="3">
    <source>
        <dbReference type="ARBA" id="ARBA00022763"/>
    </source>
</evidence>
<evidence type="ECO:0000256" key="2">
    <source>
        <dbReference type="ARBA" id="ARBA00021310"/>
    </source>
</evidence>
<dbReference type="HAMAP" id="MF_00201">
    <property type="entry name" value="RecO"/>
    <property type="match status" value="1"/>
</dbReference>
<evidence type="ECO:0000313" key="9">
    <source>
        <dbReference type="EMBL" id="QTQ14153.1"/>
    </source>
</evidence>
<dbReference type="GO" id="GO:0006302">
    <property type="term" value="P:double-strand break repair"/>
    <property type="evidence" value="ECO:0007669"/>
    <property type="project" value="TreeGrafter"/>
</dbReference>
<proteinExistence type="inferred from homology"/>
<dbReference type="PANTHER" id="PTHR33991">
    <property type="entry name" value="DNA REPAIR PROTEIN RECO"/>
    <property type="match status" value="1"/>
</dbReference>
<dbReference type="GO" id="GO:0006310">
    <property type="term" value="P:DNA recombination"/>
    <property type="evidence" value="ECO:0007669"/>
    <property type="project" value="UniProtKB-UniRule"/>
</dbReference>
<dbReference type="Gene3D" id="1.20.1440.120">
    <property type="entry name" value="Recombination protein O, C-terminal domain"/>
    <property type="match status" value="1"/>
</dbReference>
<evidence type="ECO:0000259" key="8">
    <source>
        <dbReference type="Pfam" id="PF11967"/>
    </source>
</evidence>
<dbReference type="AlphaFoldDB" id="A0A975F4F1"/>
<gene>
    <name evidence="7 9" type="primary">recO</name>
    <name evidence="9" type="ORF">HRQ91_06615</name>
</gene>
<name>A0A975F4F1_9SPIR</name>
<feature type="domain" description="DNA replication/recombination mediator RecO N-terminal" evidence="8">
    <location>
        <begin position="6"/>
        <end position="63"/>
    </location>
</feature>
<dbReference type="RefSeq" id="WP_210118834.1">
    <property type="nucleotide sequence ID" value="NZ_CP054142.1"/>
</dbReference>
<accession>A0A975F4F1</accession>
<dbReference type="NCBIfam" id="TIGR00613">
    <property type="entry name" value="reco"/>
    <property type="match status" value="1"/>
</dbReference>
<dbReference type="InterPro" id="IPR022572">
    <property type="entry name" value="DNA_rep/recomb_RecO_N"/>
</dbReference>
<evidence type="ECO:0000256" key="6">
    <source>
        <dbReference type="ARBA" id="ARBA00033409"/>
    </source>
</evidence>
<protein>
    <recommendedName>
        <fullName evidence="2 7">DNA repair protein RecO</fullName>
    </recommendedName>
    <alternativeName>
        <fullName evidence="6 7">Recombination protein O</fullName>
    </alternativeName>
</protein>
<comment type="function">
    <text evidence="7">Involved in DNA repair and RecF pathway recombination.</text>
</comment>
<dbReference type="InterPro" id="IPR003717">
    <property type="entry name" value="RecO"/>
</dbReference>
<sequence>MLRNSITDAVVLFVSPSGENNRSVCVFSMELGIIYAILYGGPKSKLKGLVSPFNRGKMYLYRDTVKNSIKITDFDVTNFHQTFRESLFKSWAASLASEIVIKTKCGGSPAECWKIFNGFLDGIELSDEDNGRLGLIRFLWRYLELLGIRPDTSFCARCGKAFFSERETSAAEHGKSNSAEYGSSRVEYSRTEPAELIQTAAIYMPSENGFLCTSCSAPDKGGFRLCKQALHYLTAVSELEPKEVRSLRCTAKAVNEMRDLTFYMIEAAAGLRLKSIESGLGIL</sequence>
<reference evidence="9 10" key="1">
    <citation type="journal article" date="2021" name="Microbiol. Resour. Announc.">
        <title>Complete Genome Sequences of Three Human Oral Treponema parvum Isolates.</title>
        <authorList>
            <person name="Zeng H."/>
            <person name="Watt R.M."/>
        </authorList>
    </citation>
    <scope>NUCLEOTIDE SEQUENCE [LARGE SCALE GENOMIC DNA]</scope>
    <source>
        <strain evidence="9 10">ATCC 700770</strain>
    </source>
</reference>
<keyword evidence="5 7" id="KW-0234">DNA repair</keyword>
<dbReference type="PANTHER" id="PTHR33991:SF1">
    <property type="entry name" value="DNA REPAIR PROTEIN RECO"/>
    <property type="match status" value="1"/>
</dbReference>
<dbReference type="Proteomes" id="UP000671908">
    <property type="component" value="Chromosome"/>
</dbReference>
<dbReference type="GO" id="GO:0043590">
    <property type="term" value="C:bacterial nucleoid"/>
    <property type="evidence" value="ECO:0007669"/>
    <property type="project" value="TreeGrafter"/>
</dbReference>
<evidence type="ECO:0000313" key="10">
    <source>
        <dbReference type="Proteomes" id="UP000671908"/>
    </source>
</evidence>
<dbReference type="InterPro" id="IPR042242">
    <property type="entry name" value="RecO_C"/>
</dbReference>
<dbReference type="EMBL" id="CP054142">
    <property type="protein sequence ID" value="QTQ14153.1"/>
    <property type="molecule type" value="Genomic_DNA"/>
</dbReference>
<dbReference type="Pfam" id="PF11967">
    <property type="entry name" value="RecO_N"/>
    <property type="match status" value="1"/>
</dbReference>
<dbReference type="SUPFAM" id="SSF50249">
    <property type="entry name" value="Nucleic acid-binding proteins"/>
    <property type="match status" value="1"/>
</dbReference>
<dbReference type="InterPro" id="IPR012340">
    <property type="entry name" value="NA-bd_OB-fold"/>
</dbReference>
<evidence type="ECO:0000256" key="4">
    <source>
        <dbReference type="ARBA" id="ARBA00023172"/>
    </source>
</evidence>
<keyword evidence="4 7" id="KW-0233">DNA recombination</keyword>
<organism evidence="9 10">
    <name type="scientific">Treponema parvum</name>
    <dbReference type="NCBI Taxonomy" id="138851"/>
    <lineage>
        <taxon>Bacteria</taxon>
        <taxon>Pseudomonadati</taxon>
        <taxon>Spirochaetota</taxon>
        <taxon>Spirochaetia</taxon>
        <taxon>Spirochaetales</taxon>
        <taxon>Treponemataceae</taxon>
        <taxon>Treponema</taxon>
    </lineage>
</organism>
<evidence type="ECO:0000256" key="7">
    <source>
        <dbReference type="HAMAP-Rule" id="MF_00201"/>
    </source>
</evidence>